<dbReference type="AlphaFoldDB" id="A0A1X7K5N6"/>
<evidence type="ECO:0000256" key="1">
    <source>
        <dbReference type="ARBA" id="ARBA00008909"/>
    </source>
</evidence>
<accession>A0A1X7K5N6</accession>
<dbReference type="GO" id="GO:0006260">
    <property type="term" value="P:DNA replication"/>
    <property type="evidence" value="ECO:0007669"/>
    <property type="project" value="UniProtKB-KW"/>
</dbReference>
<dbReference type="GO" id="GO:0003677">
    <property type="term" value="F:DNA binding"/>
    <property type="evidence" value="ECO:0007669"/>
    <property type="project" value="InterPro"/>
</dbReference>
<keyword evidence="4" id="KW-1185">Reference proteome</keyword>
<dbReference type="InterPro" id="IPR000989">
    <property type="entry name" value="Rep"/>
</dbReference>
<organism evidence="3 4">
    <name type="scientific">Paenibacillus aquistagni</name>
    <dbReference type="NCBI Taxonomy" id="1852522"/>
    <lineage>
        <taxon>Bacteria</taxon>
        <taxon>Bacillati</taxon>
        <taxon>Bacillota</taxon>
        <taxon>Bacilli</taxon>
        <taxon>Bacillales</taxon>
        <taxon>Paenibacillaceae</taxon>
        <taxon>Paenibacillus</taxon>
    </lineage>
</organism>
<dbReference type="EMBL" id="FXAZ01000002">
    <property type="protein sequence ID" value="SMG36313.1"/>
    <property type="molecule type" value="Genomic_DNA"/>
</dbReference>
<reference evidence="3 4" key="1">
    <citation type="submission" date="2017-04" db="EMBL/GenBank/DDBJ databases">
        <authorList>
            <person name="Afonso C.L."/>
            <person name="Miller P.J."/>
            <person name="Scott M.A."/>
            <person name="Spackman E."/>
            <person name="Goraichik I."/>
            <person name="Dimitrov K.M."/>
            <person name="Suarez D.L."/>
            <person name="Swayne D.E."/>
        </authorList>
    </citation>
    <scope>NUCLEOTIDE SEQUENCE [LARGE SCALE GENOMIC DNA]</scope>
    <source>
        <strain evidence="3 4">11</strain>
    </source>
</reference>
<comment type="similarity">
    <text evidence="1">Belongs to the Gram-positive plasmids replication protein type 1 family.</text>
</comment>
<dbReference type="Pfam" id="PF01446">
    <property type="entry name" value="Rep_1"/>
    <property type="match status" value="1"/>
</dbReference>
<dbReference type="Proteomes" id="UP000193834">
    <property type="component" value="Unassembled WGS sequence"/>
</dbReference>
<dbReference type="STRING" id="1852522.SAMN06295960_2096"/>
<evidence type="ECO:0000313" key="3">
    <source>
        <dbReference type="EMBL" id="SMG36313.1"/>
    </source>
</evidence>
<sequence>MMVGGCKKSLDYALYNHILISKINDAKQVNWQIVNLGLANVSEERINDQLDKMLLGLNRLFKYKNIKQVSLGYFRMLDIVKAGSMYHPTIHLLLPMMKSYVQGRYYIKKKDWLDMWARALNQAPEDELAVSIIALNEKGDRTHQVHMMEALAACAAFTSEECPEPASEPIPSRRWIAYSRLMKEQANQVAPLLHYDVEQFAIHDAIANHAFSMMRHWHAGLRMA</sequence>
<name>A0A1X7K5N6_9BACL</name>
<gene>
    <name evidence="3" type="ORF">SAMN06295960_2096</name>
</gene>
<proteinExistence type="inferred from homology"/>
<protein>
    <submittedName>
        <fullName evidence="3">Replication protein</fullName>
    </submittedName>
</protein>
<evidence type="ECO:0000313" key="4">
    <source>
        <dbReference type="Proteomes" id="UP000193834"/>
    </source>
</evidence>
<keyword evidence="2" id="KW-0235">DNA replication</keyword>
<evidence type="ECO:0000256" key="2">
    <source>
        <dbReference type="ARBA" id="ARBA00022705"/>
    </source>
</evidence>